<evidence type="ECO:0000313" key="2">
    <source>
        <dbReference type="EMBL" id="CAL8116264.1"/>
    </source>
</evidence>
<dbReference type="EMBL" id="CAXLJM020000053">
    <property type="protein sequence ID" value="CAL8116264.1"/>
    <property type="molecule type" value="Genomic_DNA"/>
</dbReference>
<feature type="chain" id="PRO_5045239725" evidence="1">
    <location>
        <begin position="18"/>
        <end position="94"/>
    </location>
</feature>
<sequence>MGILLLTLGLLVHVSMSNPPCNTVEDCPQVPDNNCPDDYKKELVCCHGECDCCSWGDCCEQVGCAGQQGDCHDPYEGGCEPYDDCRQTNRTTQV</sequence>
<feature type="signal peptide" evidence="1">
    <location>
        <begin position="1"/>
        <end position="17"/>
    </location>
</feature>
<proteinExistence type="predicted"/>
<keyword evidence="1" id="KW-0732">Signal</keyword>
<organism evidence="2 3">
    <name type="scientific">Orchesella dallaii</name>
    <dbReference type="NCBI Taxonomy" id="48710"/>
    <lineage>
        <taxon>Eukaryota</taxon>
        <taxon>Metazoa</taxon>
        <taxon>Ecdysozoa</taxon>
        <taxon>Arthropoda</taxon>
        <taxon>Hexapoda</taxon>
        <taxon>Collembola</taxon>
        <taxon>Entomobryomorpha</taxon>
        <taxon>Entomobryoidea</taxon>
        <taxon>Orchesellidae</taxon>
        <taxon>Orchesellinae</taxon>
        <taxon>Orchesella</taxon>
    </lineage>
</organism>
<evidence type="ECO:0000256" key="1">
    <source>
        <dbReference type="SAM" id="SignalP"/>
    </source>
</evidence>
<gene>
    <name evidence="2" type="ORF">ODALV1_LOCUS17213</name>
</gene>
<protein>
    <submittedName>
        <fullName evidence="2">Uncharacterized protein</fullName>
    </submittedName>
</protein>
<name>A0ABP1R2V9_9HEXA</name>
<comment type="caution">
    <text evidence="2">The sequence shown here is derived from an EMBL/GenBank/DDBJ whole genome shotgun (WGS) entry which is preliminary data.</text>
</comment>
<evidence type="ECO:0000313" key="3">
    <source>
        <dbReference type="Proteomes" id="UP001642540"/>
    </source>
</evidence>
<dbReference type="Proteomes" id="UP001642540">
    <property type="component" value="Unassembled WGS sequence"/>
</dbReference>
<keyword evidence="3" id="KW-1185">Reference proteome</keyword>
<accession>A0ABP1R2V9</accession>
<reference evidence="2 3" key="1">
    <citation type="submission" date="2024-08" db="EMBL/GenBank/DDBJ databases">
        <authorList>
            <person name="Cucini C."/>
            <person name="Frati F."/>
        </authorList>
    </citation>
    <scope>NUCLEOTIDE SEQUENCE [LARGE SCALE GENOMIC DNA]</scope>
</reference>